<dbReference type="AlphaFoldDB" id="A0AAE0GH80"/>
<name>A0AAE0GH80_9CHLO</name>
<feature type="region of interest" description="Disordered" evidence="1">
    <location>
        <begin position="154"/>
        <end position="174"/>
    </location>
</feature>
<reference evidence="3 4" key="1">
    <citation type="journal article" date="2015" name="Genome Biol. Evol.">
        <title>Comparative Genomics of a Bacterivorous Green Alga Reveals Evolutionary Causalities and Consequences of Phago-Mixotrophic Mode of Nutrition.</title>
        <authorList>
            <person name="Burns J.A."/>
            <person name="Paasch A."/>
            <person name="Narechania A."/>
            <person name="Kim E."/>
        </authorList>
    </citation>
    <scope>NUCLEOTIDE SEQUENCE [LARGE SCALE GENOMIC DNA]</scope>
    <source>
        <strain evidence="3 4">PLY_AMNH</strain>
    </source>
</reference>
<dbReference type="Gene3D" id="1.10.555.10">
    <property type="entry name" value="Rho GTPase activation protein"/>
    <property type="match status" value="1"/>
</dbReference>
<feature type="non-terminal residue" evidence="3">
    <location>
        <position position="231"/>
    </location>
</feature>
<evidence type="ECO:0000256" key="1">
    <source>
        <dbReference type="SAM" id="MobiDB-lite"/>
    </source>
</evidence>
<accession>A0AAE0GH80</accession>
<dbReference type="PROSITE" id="PS50238">
    <property type="entry name" value="RHOGAP"/>
    <property type="match status" value="1"/>
</dbReference>
<feature type="region of interest" description="Disordered" evidence="1">
    <location>
        <begin position="12"/>
        <end position="35"/>
    </location>
</feature>
<feature type="domain" description="Rho-GAP" evidence="2">
    <location>
        <begin position="185"/>
        <end position="231"/>
    </location>
</feature>
<comment type="caution">
    <text evidence="3">The sequence shown here is derived from an EMBL/GenBank/DDBJ whole genome shotgun (WGS) entry which is preliminary data.</text>
</comment>
<evidence type="ECO:0000313" key="3">
    <source>
        <dbReference type="EMBL" id="KAK3278189.1"/>
    </source>
</evidence>
<dbReference type="GO" id="GO:0007165">
    <property type="term" value="P:signal transduction"/>
    <property type="evidence" value="ECO:0007669"/>
    <property type="project" value="InterPro"/>
</dbReference>
<proteinExistence type="predicted"/>
<gene>
    <name evidence="3" type="ORF">CYMTET_13857</name>
</gene>
<protein>
    <recommendedName>
        <fullName evidence="2">Rho-GAP domain-containing protein</fullName>
    </recommendedName>
</protein>
<dbReference type="SUPFAM" id="SSF48350">
    <property type="entry name" value="GTPase activation domain, GAP"/>
    <property type="match status" value="1"/>
</dbReference>
<dbReference type="EMBL" id="LGRX02005568">
    <property type="protein sequence ID" value="KAK3278189.1"/>
    <property type="molecule type" value="Genomic_DNA"/>
</dbReference>
<sequence>MQDVETYCAVLPPLEDDEEDSQVVDSSSVNSPSKTGYLTDLKEKLITSMDMVSMEANAATQRVKDSTAATLCKTREGISVRTEKISQSANSTKRIISHSAASTHEKISQTAASTFENAKATISAGKVSAASTLERTKSRWSAFGTRAASALTFRTTSTPSGEKSEHEETGDDAAATTVQPKLFGATLKDACSRQESCSIPPIVIACANSLFTSGLKTEYIFKTPIDEAAQE</sequence>
<dbReference type="Proteomes" id="UP001190700">
    <property type="component" value="Unassembled WGS sequence"/>
</dbReference>
<dbReference type="InterPro" id="IPR008936">
    <property type="entry name" value="Rho_GTPase_activation_prot"/>
</dbReference>
<dbReference type="InterPro" id="IPR000198">
    <property type="entry name" value="RhoGAP_dom"/>
</dbReference>
<keyword evidence="4" id="KW-1185">Reference proteome</keyword>
<organism evidence="3 4">
    <name type="scientific">Cymbomonas tetramitiformis</name>
    <dbReference type="NCBI Taxonomy" id="36881"/>
    <lineage>
        <taxon>Eukaryota</taxon>
        <taxon>Viridiplantae</taxon>
        <taxon>Chlorophyta</taxon>
        <taxon>Pyramimonadophyceae</taxon>
        <taxon>Pyramimonadales</taxon>
        <taxon>Pyramimonadaceae</taxon>
        <taxon>Cymbomonas</taxon>
    </lineage>
</organism>
<evidence type="ECO:0000313" key="4">
    <source>
        <dbReference type="Proteomes" id="UP001190700"/>
    </source>
</evidence>
<evidence type="ECO:0000259" key="2">
    <source>
        <dbReference type="PROSITE" id="PS50238"/>
    </source>
</evidence>